<evidence type="ECO:0000313" key="5">
    <source>
        <dbReference type="EMBL" id="EQD44624.1"/>
    </source>
</evidence>
<evidence type="ECO:0000259" key="4">
    <source>
        <dbReference type="PROSITE" id="PS50932"/>
    </source>
</evidence>
<organism evidence="5">
    <name type="scientific">mine drainage metagenome</name>
    <dbReference type="NCBI Taxonomy" id="410659"/>
    <lineage>
        <taxon>unclassified sequences</taxon>
        <taxon>metagenomes</taxon>
        <taxon>ecological metagenomes</taxon>
    </lineage>
</organism>
<dbReference type="PRINTS" id="PR00036">
    <property type="entry name" value="HTHLACI"/>
</dbReference>
<keyword evidence="1" id="KW-0805">Transcription regulation</keyword>
<reference evidence="5" key="2">
    <citation type="journal article" date="2014" name="ISME J.">
        <title>Microbial stratification in low pH oxic and suboxic macroscopic growths along an acid mine drainage.</title>
        <authorList>
            <person name="Mendez-Garcia C."/>
            <person name="Mesa V."/>
            <person name="Sprenger R.R."/>
            <person name="Richter M."/>
            <person name="Diez M.S."/>
            <person name="Solano J."/>
            <person name="Bargiela R."/>
            <person name="Golyshina O.V."/>
            <person name="Manteca A."/>
            <person name="Ramos J.L."/>
            <person name="Gallego J.R."/>
            <person name="Llorente I."/>
            <person name="Martins Dos Santos V.A."/>
            <person name="Jensen O.N."/>
            <person name="Pelaez A.I."/>
            <person name="Sanchez J."/>
            <person name="Ferrer M."/>
        </authorList>
    </citation>
    <scope>NUCLEOTIDE SEQUENCE</scope>
</reference>
<gene>
    <name evidence="5" type="ORF">B2A_09543</name>
</gene>
<dbReference type="EMBL" id="AUZZ01006887">
    <property type="protein sequence ID" value="EQD44624.1"/>
    <property type="molecule type" value="Genomic_DNA"/>
</dbReference>
<dbReference type="CDD" id="cd01392">
    <property type="entry name" value="HTH_LacI"/>
    <property type="match status" value="1"/>
</dbReference>
<dbReference type="InterPro" id="IPR010982">
    <property type="entry name" value="Lambda_DNA-bd_dom_sf"/>
</dbReference>
<keyword evidence="2" id="KW-0238">DNA-binding</keyword>
<protein>
    <submittedName>
        <fullName evidence="5">Bacterial regulatory protein, LacI domain protein</fullName>
    </submittedName>
</protein>
<dbReference type="PANTHER" id="PTHR30146">
    <property type="entry name" value="LACI-RELATED TRANSCRIPTIONAL REPRESSOR"/>
    <property type="match status" value="1"/>
</dbReference>
<dbReference type="GO" id="GO:0003700">
    <property type="term" value="F:DNA-binding transcription factor activity"/>
    <property type="evidence" value="ECO:0007669"/>
    <property type="project" value="TreeGrafter"/>
</dbReference>
<evidence type="ECO:0000256" key="3">
    <source>
        <dbReference type="ARBA" id="ARBA00023163"/>
    </source>
</evidence>
<sequence length="70" mass="7400">MEAEDVNRRPGAATINDVARAAGVSTATVSRVLNDSARVSPALALKVSQVVEQLGYRPSHAAQTLRTQRA</sequence>
<keyword evidence="3" id="KW-0804">Transcription</keyword>
<feature type="domain" description="HTH lacI-type" evidence="4">
    <location>
        <begin position="13"/>
        <end position="67"/>
    </location>
</feature>
<proteinExistence type="predicted"/>
<dbReference type="AlphaFoldDB" id="T1AV92"/>
<evidence type="ECO:0000256" key="1">
    <source>
        <dbReference type="ARBA" id="ARBA00023015"/>
    </source>
</evidence>
<dbReference type="Gene3D" id="1.10.260.40">
    <property type="entry name" value="lambda repressor-like DNA-binding domains"/>
    <property type="match status" value="1"/>
</dbReference>
<dbReference type="Pfam" id="PF00356">
    <property type="entry name" value="LacI"/>
    <property type="match status" value="1"/>
</dbReference>
<dbReference type="PROSITE" id="PS00356">
    <property type="entry name" value="HTH_LACI_1"/>
    <property type="match status" value="1"/>
</dbReference>
<comment type="caution">
    <text evidence="5">The sequence shown here is derived from an EMBL/GenBank/DDBJ whole genome shotgun (WGS) entry which is preliminary data.</text>
</comment>
<feature type="non-terminal residue" evidence="5">
    <location>
        <position position="70"/>
    </location>
</feature>
<dbReference type="SMART" id="SM00354">
    <property type="entry name" value="HTH_LACI"/>
    <property type="match status" value="1"/>
</dbReference>
<dbReference type="InterPro" id="IPR000843">
    <property type="entry name" value="HTH_LacI"/>
</dbReference>
<evidence type="ECO:0000256" key="2">
    <source>
        <dbReference type="ARBA" id="ARBA00023125"/>
    </source>
</evidence>
<name>T1AV92_9ZZZZ</name>
<dbReference type="PROSITE" id="PS50932">
    <property type="entry name" value="HTH_LACI_2"/>
    <property type="match status" value="1"/>
</dbReference>
<dbReference type="GO" id="GO:0000976">
    <property type="term" value="F:transcription cis-regulatory region binding"/>
    <property type="evidence" value="ECO:0007669"/>
    <property type="project" value="TreeGrafter"/>
</dbReference>
<dbReference type="PANTHER" id="PTHR30146:SF109">
    <property type="entry name" value="HTH-TYPE TRANSCRIPTIONAL REGULATOR GALS"/>
    <property type="match status" value="1"/>
</dbReference>
<accession>T1AV92</accession>
<reference evidence="5" key="1">
    <citation type="submission" date="2013-08" db="EMBL/GenBank/DDBJ databases">
        <authorList>
            <person name="Mendez C."/>
            <person name="Richter M."/>
            <person name="Ferrer M."/>
            <person name="Sanchez J."/>
        </authorList>
    </citation>
    <scope>NUCLEOTIDE SEQUENCE</scope>
</reference>
<dbReference type="SUPFAM" id="SSF47413">
    <property type="entry name" value="lambda repressor-like DNA-binding domains"/>
    <property type="match status" value="1"/>
</dbReference>